<gene>
    <name evidence="1" type="ORF">EGYM00392_LOCUS4898</name>
</gene>
<name>A0A7S1HWW4_9EUGL</name>
<sequence length="113" mass="13017">MYSKWSHFIFRPEVFACSNIFELIILSNADMLQTKVVAFPHVWDTSPLAVSNGIRDEIVTAAWAQAKHPSNEKAGRLEKTLKRMKLKFFFPPEEAALCPLYNEVLWAYREAAK</sequence>
<protein>
    <submittedName>
        <fullName evidence="1">Uncharacterized protein</fullName>
    </submittedName>
</protein>
<dbReference type="EMBL" id="HBGA01012784">
    <property type="protein sequence ID" value="CAD8993848.1"/>
    <property type="molecule type" value="Transcribed_RNA"/>
</dbReference>
<evidence type="ECO:0000313" key="1">
    <source>
        <dbReference type="EMBL" id="CAD8993848.1"/>
    </source>
</evidence>
<accession>A0A7S1HWW4</accession>
<proteinExistence type="predicted"/>
<dbReference type="AlphaFoldDB" id="A0A7S1HWW4"/>
<reference evidence="1" key="1">
    <citation type="submission" date="2021-01" db="EMBL/GenBank/DDBJ databases">
        <authorList>
            <person name="Corre E."/>
            <person name="Pelletier E."/>
            <person name="Niang G."/>
            <person name="Scheremetjew M."/>
            <person name="Finn R."/>
            <person name="Kale V."/>
            <person name="Holt S."/>
            <person name="Cochrane G."/>
            <person name="Meng A."/>
            <person name="Brown T."/>
            <person name="Cohen L."/>
        </authorList>
    </citation>
    <scope>NUCLEOTIDE SEQUENCE</scope>
    <source>
        <strain evidence="1">NIES-381</strain>
    </source>
</reference>
<organism evidence="1">
    <name type="scientific">Eutreptiella gymnastica</name>
    <dbReference type="NCBI Taxonomy" id="73025"/>
    <lineage>
        <taxon>Eukaryota</taxon>
        <taxon>Discoba</taxon>
        <taxon>Euglenozoa</taxon>
        <taxon>Euglenida</taxon>
        <taxon>Spirocuta</taxon>
        <taxon>Euglenophyceae</taxon>
        <taxon>Eutreptiales</taxon>
        <taxon>Eutreptiaceae</taxon>
        <taxon>Eutreptiella</taxon>
    </lineage>
</organism>